<keyword evidence="1" id="KW-0472">Membrane</keyword>
<feature type="transmembrane region" description="Helical" evidence="1">
    <location>
        <begin position="56"/>
        <end position="75"/>
    </location>
</feature>
<gene>
    <name evidence="2" type="ORF">BJY26_001507</name>
</gene>
<accession>A0A7Z0ABM2</accession>
<keyword evidence="1" id="KW-1133">Transmembrane helix</keyword>
<feature type="transmembrane region" description="Helical" evidence="1">
    <location>
        <begin position="87"/>
        <end position="110"/>
    </location>
</feature>
<feature type="transmembrane region" description="Helical" evidence="1">
    <location>
        <begin position="31"/>
        <end position="50"/>
    </location>
</feature>
<evidence type="ECO:0000313" key="2">
    <source>
        <dbReference type="EMBL" id="NYI67201.1"/>
    </source>
</evidence>
<comment type="caution">
    <text evidence="2">The sequence shown here is derived from an EMBL/GenBank/DDBJ whole genome shotgun (WGS) entry which is preliminary data.</text>
</comment>
<organism evidence="2 3">
    <name type="scientific">Spelaeicoccus albus</name>
    <dbReference type="NCBI Taxonomy" id="1280376"/>
    <lineage>
        <taxon>Bacteria</taxon>
        <taxon>Bacillati</taxon>
        <taxon>Actinomycetota</taxon>
        <taxon>Actinomycetes</taxon>
        <taxon>Micrococcales</taxon>
        <taxon>Brevibacteriaceae</taxon>
        <taxon>Spelaeicoccus</taxon>
    </lineage>
</organism>
<dbReference type="RefSeq" id="WP_179427007.1">
    <property type="nucleotide sequence ID" value="NZ_JACBZP010000001.1"/>
</dbReference>
<dbReference type="Proteomes" id="UP000539111">
    <property type="component" value="Unassembled WGS sequence"/>
</dbReference>
<dbReference type="AlphaFoldDB" id="A0A7Z0ABM2"/>
<reference evidence="2 3" key="1">
    <citation type="submission" date="2020-07" db="EMBL/GenBank/DDBJ databases">
        <title>Sequencing the genomes of 1000 actinobacteria strains.</title>
        <authorList>
            <person name="Klenk H.-P."/>
        </authorList>
    </citation>
    <scope>NUCLEOTIDE SEQUENCE [LARGE SCALE GENOMIC DNA]</scope>
    <source>
        <strain evidence="2 3">DSM 26341</strain>
    </source>
</reference>
<sequence length="155" mass="16806">MTSDQPTKRERYVERERAAEKNSPATLHDRFVGGVMAAAACAIVLIPTILSAHNSRYIALVAFLVLIGMAVYRYARGGVTNVFRPNAYDGAVVGMWLGAFFNMIGGVHIFGILNPIAVVGRIFVLIVFSLIAGGLTWMLRRTGPAKSRASAHTIE</sequence>
<keyword evidence="1" id="KW-0812">Transmembrane</keyword>
<proteinExistence type="predicted"/>
<name>A0A7Z0ABM2_9MICO</name>
<evidence type="ECO:0000256" key="1">
    <source>
        <dbReference type="SAM" id="Phobius"/>
    </source>
</evidence>
<protein>
    <submittedName>
        <fullName evidence="2">Uncharacterized protein</fullName>
    </submittedName>
</protein>
<dbReference type="EMBL" id="JACBZP010000001">
    <property type="protein sequence ID" value="NYI67201.1"/>
    <property type="molecule type" value="Genomic_DNA"/>
</dbReference>
<keyword evidence="3" id="KW-1185">Reference proteome</keyword>
<evidence type="ECO:0000313" key="3">
    <source>
        <dbReference type="Proteomes" id="UP000539111"/>
    </source>
</evidence>
<feature type="transmembrane region" description="Helical" evidence="1">
    <location>
        <begin position="116"/>
        <end position="139"/>
    </location>
</feature>